<sequence>MILHEDIFRSVVLKVIIFMCLIFSILLITITKLKVEQVDDAV</sequence>
<gene>
    <name evidence="2" type="ORF">HMP0015_2257</name>
</gene>
<keyword evidence="1" id="KW-0472">Membrane</keyword>
<reference evidence="3" key="1">
    <citation type="submission" date="2010-03" db="EMBL/GenBank/DDBJ databases">
        <title>Complete sequence of Mobiluncus curtisii ATCC 43063.</title>
        <authorList>
            <person name="Muzny D."/>
            <person name="Qin X."/>
            <person name="Deng J."/>
            <person name="Jiang H."/>
            <person name="Liu Y."/>
            <person name="Qu J."/>
            <person name="Song X.-Z."/>
            <person name="Zhang L."/>
            <person name="Thornton R."/>
            <person name="Coyle M."/>
            <person name="Francisco L."/>
            <person name="Jackson L."/>
            <person name="Javaid M."/>
            <person name="Korchina V."/>
            <person name="Kovar C."/>
            <person name="Mata R."/>
            <person name="Mathew T."/>
            <person name="Ngo R."/>
            <person name="Nguyen L."/>
            <person name="Nguyen N."/>
            <person name="Okwuonu G."/>
            <person name="Ongeri F."/>
            <person name="Pham C."/>
            <person name="Simmons D."/>
            <person name="Wilczek-Boney K."/>
            <person name="Hale W."/>
            <person name="Jakkamsetti A."/>
            <person name="Pham P."/>
            <person name="Ruth R."/>
            <person name="San Lucas F."/>
            <person name="Warren J."/>
            <person name="Zhang J."/>
            <person name="Zhao Z."/>
            <person name="Zhou C."/>
            <person name="Zhu D."/>
            <person name="Lee S."/>
            <person name="Bess C."/>
            <person name="Blankenburg K."/>
            <person name="Forbes L."/>
            <person name="Fu Q."/>
            <person name="Gubbala S."/>
            <person name="Hirani K."/>
            <person name="Jayaseelan J.C."/>
            <person name="Lara F."/>
            <person name="Munidasa M."/>
            <person name="Palculict T."/>
            <person name="Patil S."/>
            <person name="Pu L.-L."/>
            <person name="Saada N."/>
            <person name="Tang L."/>
            <person name="Weissenberger G."/>
            <person name="Zhu Y."/>
            <person name="Hemphill L."/>
            <person name="Shang Y."/>
            <person name="Youmans B."/>
            <person name="Ayvaz T."/>
            <person name="Ross M."/>
            <person name="Santibanez J."/>
            <person name="Aqrawi P."/>
            <person name="Gross S."/>
            <person name="Joshi V."/>
            <person name="Fowler G."/>
            <person name="Nazareth L."/>
            <person name="Reid J."/>
            <person name="Worley K."/>
            <person name="Petrosino J."/>
            <person name="Highlander S."/>
            <person name="Gibbs R."/>
            <person name="Gibbs R."/>
        </authorList>
    </citation>
    <scope>NUCLEOTIDE SEQUENCE [LARGE SCALE GENOMIC DNA]</scope>
    <source>
        <strain evidence="3">ATCC 19194</strain>
    </source>
</reference>
<comment type="caution">
    <text evidence="2">The sequence shown here is derived from an EMBL/GenBank/DDBJ whole genome shotgun (WGS) entry which is preliminary data.</text>
</comment>
<dbReference type="Proteomes" id="UP000003085">
    <property type="component" value="Unassembled WGS sequence"/>
</dbReference>
<evidence type="ECO:0000256" key="1">
    <source>
        <dbReference type="SAM" id="Phobius"/>
    </source>
</evidence>
<name>D4XRB5_ACIHA</name>
<dbReference type="HOGENOM" id="CLU_3245814_0_0_6"/>
<feature type="transmembrane region" description="Helical" evidence="1">
    <location>
        <begin position="12"/>
        <end position="30"/>
    </location>
</feature>
<dbReference type="AlphaFoldDB" id="D4XRB5"/>
<evidence type="ECO:0000313" key="2">
    <source>
        <dbReference type="EMBL" id="EFF82334.1"/>
    </source>
</evidence>
<evidence type="ECO:0000313" key="3">
    <source>
        <dbReference type="Proteomes" id="UP000003085"/>
    </source>
</evidence>
<organism evidence="2 3">
    <name type="scientific">Acinetobacter haemolyticus ATCC 19194</name>
    <dbReference type="NCBI Taxonomy" id="707232"/>
    <lineage>
        <taxon>Bacteria</taxon>
        <taxon>Pseudomonadati</taxon>
        <taxon>Pseudomonadota</taxon>
        <taxon>Gammaproteobacteria</taxon>
        <taxon>Moraxellales</taxon>
        <taxon>Moraxellaceae</taxon>
        <taxon>Acinetobacter</taxon>
    </lineage>
</organism>
<proteinExistence type="predicted"/>
<accession>D4XRB5</accession>
<keyword evidence="1" id="KW-0812">Transmembrane</keyword>
<protein>
    <submittedName>
        <fullName evidence="2">Uncharacterized protein</fullName>
    </submittedName>
</protein>
<keyword evidence="1" id="KW-1133">Transmembrane helix</keyword>
<dbReference type="EMBL" id="ADMT01000181">
    <property type="protein sequence ID" value="EFF82334.1"/>
    <property type="molecule type" value="Genomic_DNA"/>
</dbReference>